<dbReference type="WBParaSite" id="PS1159_v2.g22095.t1">
    <property type="protein sequence ID" value="PS1159_v2.g22095.t1"/>
    <property type="gene ID" value="PS1159_v2.g22095"/>
</dbReference>
<name>A0AC35FYG0_9BILA</name>
<reference evidence="2" key="1">
    <citation type="submission" date="2022-11" db="UniProtKB">
        <authorList>
            <consortium name="WormBaseParasite"/>
        </authorList>
    </citation>
    <scope>IDENTIFICATION</scope>
</reference>
<evidence type="ECO:0000313" key="1">
    <source>
        <dbReference type="Proteomes" id="UP000887580"/>
    </source>
</evidence>
<accession>A0AC35FYG0</accession>
<protein>
    <submittedName>
        <fullName evidence="2">RNA helicase</fullName>
    </submittedName>
</protein>
<proteinExistence type="predicted"/>
<dbReference type="Proteomes" id="UP000887580">
    <property type="component" value="Unplaced"/>
</dbReference>
<sequence length="603" mass="68786">MSTTELDFSKILFTGVKRRKSNLNQTSSDGTHLRMRILPEADEQPAKKLKKQQIEEIDNSDENAVQLFSSSKPTKLEPTTKKMQKNLEADAKKEKVTKIRKLNHIFTWGDEIADPFINFSDLKLSPIFLQNLSEFQIKEPSPIQMQAIPLMLQQRDILAAAPTGSGKTLAFILPIIKQLLDKPEKKLSTIILEPTRVLARQVFVQFVKYCQNLPIKYAFYTEGEFPADSQVIITTPNRLISAVETDTALMKKMKTLKWIIMDESDKLFDDHESTANFREKLGKIFKWCDGAMTRKAFFSATFSHEVEHWCKEHLVNVAMICIGERNTSNSLVSQQLIYAGSESGKISAIRDVLQKGFDPPAIIFVQNKDRAGQLYSQLRSDFPKLPIELISSEITDKEKDKILDQVRCKKCFVLICTELIGRGIDLPSVNLVINFDLPTSIVSYIHRVGRTGRAGHLGRAVTYFTETDLKYIRPIATVIHQAGFDVPSYTLSLDKPTKKLKKELQSNEIERKTFGSVKKWEKIKRFKRMNEEIMEVIKVKGQMLADDDTGGDIVGRRRRPKPKGTKKLLEKKNETKAAEIKPVIKKKKLLKKNVLKKMKSIKV</sequence>
<evidence type="ECO:0000313" key="2">
    <source>
        <dbReference type="WBParaSite" id="PS1159_v2.g22095.t1"/>
    </source>
</evidence>
<organism evidence="1 2">
    <name type="scientific">Panagrolaimus sp. PS1159</name>
    <dbReference type="NCBI Taxonomy" id="55785"/>
    <lineage>
        <taxon>Eukaryota</taxon>
        <taxon>Metazoa</taxon>
        <taxon>Ecdysozoa</taxon>
        <taxon>Nematoda</taxon>
        <taxon>Chromadorea</taxon>
        <taxon>Rhabditida</taxon>
        <taxon>Tylenchina</taxon>
        <taxon>Panagrolaimomorpha</taxon>
        <taxon>Panagrolaimoidea</taxon>
        <taxon>Panagrolaimidae</taxon>
        <taxon>Panagrolaimus</taxon>
    </lineage>
</organism>